<feature type="non-terminal residue" evidence="2">
    <location>
        <position position="1"/>
    </location>
</feature>
<feature type="region of interest" description="Disordered" evidence="1">
    <location>
        <begin position="61"/>
        <end position="101"/>
    </location>
</feature>
<evidence type="ECO:0000256" key="1">
    <source>
        <dbReference type="SAM" id="MobiDB-lite"/>
    </source>
</evidence>
<reference evidence="2 3" key="1">
    <citation type="submission" date="2021-06" db="EMBL/GenBank/DDBJ databases">
        <authorList>
            <person name="Kallberg Y."/>
            <person name="Tangrot J."/>
            <person name="Rosling A."/>
        </authorList>
    </citation>
    <scope>NUCLEOTIDE SEQUENCE [LARGE SCALE GENOMIC DNA]</scope>
    <source>
        <strain evidence="2 3">120-4 pot B 10/14</strain>
    </source>
</reference>
<protein>
    <submittedName>
        <fullName evidence="2">34342_t:CDS:1</fullName>
    </submittedName>
</protein>
<organism evidence="2 3">
    <name type="scientific">Gigaspora margarita</name>
    <dbReference type="NCBI Taxonomy" id="4874"/>
    <lineage>
        <taxon>Eukaryota</taxon>
        <taxon>Fungi</taxon>
        <taxon>Fungi incertae sedis</taxon>
        <taxon>Mucoromycota</taxon>
        <taxon>Glomeromycotina</taxon>
        <taxon>Glomeromycetes</taxon>
        <taxon>Diversisporales</taxon>
        <taxon>Gigasporaceae</taxon>
        <taxon>Gigaspora</taxon>
    </lineage>
</organism>
<accession>A0ABN7W2G5</accession>
<proteinExistence type="predicted"/>
<keyword evidence="3" id="KW-1185">Reference proteome</keyword>
<dbReference type="Proteomes" id="UP000789901">
    <property type="component" value="Unassembled WGS sequence"/>
</dbReference>
<gene>
    <name evidence="2" type="ORF">GMARGA_LOCUS25799</name>
</gene>
<comment type="caution">
    <text evidence="2">The sequence shown here is derived from an EMBL/GenBank/DDBJ whole genome shotgun (WGS) entry which is preliminary data.</text>
</comment>
<name>A0ABN7W2G5_GIGMA</name>
<dbReference type="EMBL" id="CAJVQB010029042">
    <property type="protein sequence ID" value="CAG8813479.1"/>
    <property type="molecule type" value="Genomic_DNA"/>
</dbReference>
<feature type="compositionally biased region" description="Acidic residues" evidence="1">
    <location>
        <begin position="80"/>
        <end position="92"/>
    </location>
</feature>
<evidence type="ECO:0000313" key="2">
    <source>
        <dbReference type="EMBL" id="CAG8813479.1"/>
    </source>
</evidence>
<feature type="compositionally biased region" description="Basic and acidic residues" evidence="1">
    <location>
        <begin position="63"/>
        <end position="77"/>
    </location>
</feature>
<sequence>DGGNGLTKGENLRHADLCTVCHLVLNAWNDISDEIITQAFKKCSISNCLSGSKDYFIYDNENDEHSNENSNDYKDGSGVEFDDNEKSNEDEEFYKNESSNQFNNWPECYVVIS</sequence>
<evidence type="ECO:0000313" key="3">
    <source>
        <dbReference type="Proteomes" id="UP000789901"/>
    </source>
</evidence>